<evidence type="ECO:0000256" key="7">
    <source>
        <dbReference type="ARBA" id="ARBA00023242"/>
    </source>
</evidence>
<feature type="compositionally biased region" description="Polar residues" evidence="8">
    <location>
        <begin position="457"/>
        <end position="469"/>
    </location>
</feature>
<dbReference type="Pfam" id="PF00649">
    <property type="entry name" value="Copper-fist"/>
    <property type="match status" value="1"/>
</dbReference>
<keyword evidence="5" id="KW-0805">Transcription regulation</keyword>
<dbReference type="GO" id="GO:0006879">
    <property type="term" value="P:intracellular iron ion homeostasis"/>
    <property type="evidence" value="ECO:0007669"/>
    <property type="project" value="TreeGrafter"/>
</dbReference>
<evidence type="ECO:0000256" key="3">
    <source>
        <dbReference type="ARBA" id="ARBA00022833"/>
    </source>
</evidence>
<keyword evidence="11" id="KW-1185">Reference proteome</keyword>
<dbReference type="SUPFAM" id="SSF57879">
    <property type="entry name" value="Zinc domain conserved in yeast copper-regulated transcription factors"/>
    <property type="match status" value="1"/>
</dbReference>
<evidence type="ECO:0000256" key="4">
    <source>
        <dbReference type="ARBA" id="ARBA00023008"/>
    </source>
</evidence>
<dbReference type="AlphaFoldDB" id="A0A507CAQ4"/>
<dbReference type="FunFam" id="3.90.430.10:FF:000001">
    <property type="entry name" value="Copper fist DNA-binding protein"/>
    <property type="match status" value="1"/>
</dbReference>
<name>A0A507CAQ4_9FUNG</name>
<dbReference type="PROSITE" id="PS50073">
    <property type="entry name" value="COPPER_FIST_2"/>
    <property type="match status" value="1"/>
</dbReference>
<proteinExistence type="predicted"/>
<feature type="compositionally biased region" description="Low complexity" evidence="8">
    <location>
        <begin position="329"/>
        <end position="340"/>
    </location>
</feature>
<dbReference type="SMART" id="SM01090">
    <property type="entry name" value="Copper-fist"/>
    <property type="match status" value="1"/>
</dbReference>
<dbReference type="GO" id="GO:0000978">
    <property type="term" value="F:RNA polymerase II cis-regulatory region sequence-specific DNA binding"/>
    <property type="evidence" value="ECO:0007669"/>
    <property type="project" value="TreeGrafter"/>
</dbReference>
<evidence type="ECO:0000256" key="5">
    <source>
        <dbReference type="ARBA" id="ARBA00023015"/>
    </source>
</evidence>
<feature type="region of interest" description="Disordered" evidence="8">
    <location>
        <begin position="193"/>
        <end position="213"/>
    </location>
</feature>
<feature type="region of interest" description="Disordered" evidence="8">
    <location>
        <begin position="457"/>
        <end position="491"/>
    </location>
</feature>
<feature type="region of interest" description="Disordered" evidence="8">
    <location>
        <begin position="317"/>
        <end position="341"/>
    </location>
</feature>
<evidence type="ECO:0000256" key="8">
    <source>
        <dbReference type="SAM" id="MobiDB-lite"/>
    </source>
</evidence>
<dbReference type="InterPro" id="IPR036395">
    <property type="entry name" value="Cu_fist_DNA-bd_dom_sf"/>
</dbReference>
<dbReference type="PRINTS" id="PR00617">
    <property type="entry name" value="COPPERFIST"/>
</dbReference>
<feature type="compositionally biased region" description="Low complexity" evidence="8">
    <location>
        <begin position="249"/>
        <end position="262"/>
    </location>
</feature>
<reference evidence="10 11" key="1">
    <citation type="journal article" date="2019" name="Sci. Rep.">
        <title>Comparative genomics of chytrid fungi reveal insights into the obligate biotrophic and pathogenic lifestyle of Synchytrium endobioticum.</title>
        <authorList>
            <person name="van de Vossenberg B.T.L.H."/>
            <person name="Warris S."/>
            <person name="Nguyen H.D.T."/>
            <person name="van Gent-Pelzer M.P.E."/>
            <person name="Joly D.L."/>
            <person name="van de Geest H.C."/>
            <person name="Bonants P.J.M."/>
            <person name="Smith D.S."/>
            <person name="Levesque C.A."/>
            <person name="van der Lee T.A.J."/>
        </authorList>
    </citation>
    <scope>NUCLEOTIDE SEQUENCE [LARGE SCALE GENOMIC DNA]</scope>
    <source>
        <strain evidence="10 11">JEL517</strain>
    </source>
</reference>
<keyword evidence="6" id="KW-0804">Transcription</keyword>
<sequence>MVVVFQGSKFSCAACQNGHRSQSCDHLHRVLLEIKQKGRPATQCGHCRTKRSTGTGHSHHRCMCGDAPAYTRPKVEVKLSSGTTFVMTPPEAPEAFRTRLMEIKNLPISVHRKPKAKNEQGYDPQADGPAPVGAAGGEAAAAGYLIIEWRAEFVSLDVSDQFNSEVDSAAENPCKCHQGGPCICATISKQKPKSARASSNSKLTPPARTQPPIMNINSPAPQYFAPPYPNMQMPGQGLPYLPTVPQSYVQPPYNQYPQQQQLPPHPQQTPPLPYMQPPHPSLYSQYPAAPTPFSQQQDPLQLYSNPIYNNPIYPPQPFYDQRPPPLPPLQQLQPPSSQHPVTEQTNAVANMLMDLLSRHPQPTMPFDGIPTSTGQSGDVNSTTDYNQVMSPVVLSQTTATTAAPMIKSNISTQSTDNMLEGLQCCKGGCKCDENTCFCAITGDAACCHTSSNTTTAEKQQQRGPSNTPKSLCCGGGASSDSEESTYTTPEPTPIATSQSCCGGNNNNSGGCCGSNCACSSHKPASADAKELTSACDCGCAKSSTECSDCFADNCEVHVLGSSADTQTLVKETTSVGQDVSSSS</sequence>
<evidence type="ECO:0000259" key="9">
    <source>
        <dbReference type="PROSITE" id="PS50073"/>
    </source>
</evidence>
<dbReference type="SMART" id="SM00412">
    <property type="entry name" value="Cu_FIST"/>
    <property type="match status" value="1"/>
</dbReference>
<keyword evidence="2" id="KW-0479">Metal-binding</keyword>
<dbReference type="GO" id="GO:0000981">
    <property type="term" value="F:DNA-binding transcription factor activity, RNA polymerase II-specific"/>
    <property type="evidence" value="ECO:0007669"/>
    <property type="project" value="TreeGrafter"/>
</dbReference>
<evidence type="ECO:0000256" key="6">
    <source>
        <dbReference type="ARBA" id="ARBA00023163"/>
    </source>
</evidence>
<dbReference type="GO" id="GO:0005634">
    <property type="term" value="C:nucleus"/>
    <property type="evidence" value="ECO:0007669"/>
    <property type="project" value="UniProtKB-SubCell"/>
</dbReference>
<dbReference type="PANTHER" id="PTHR28088">
    <property type="entry name" value="TRANSCRIPTIONAL ACTIVATOR HAA1-RELATED"/>
    <property type="match status" value="1"/>
</dbReference>
<gene>
    <name evidence="10" type="ORF">SmJEL517_g01469</name>
</gene>
<dbReference type="InterPro" id="IPR001083">
    <property type="entry name" value="Cu_fist_DNA-bd_dom"/>
</dbReference>
<keyword evidence="7" id="KW-0539">Nucleus</keyword>
<dbReference type="EMBL" id="QEAO01000005">
    <property type="protein sequence ID" value="TPX36259.1"/>
    <property type="molecule type" value="Genomic_DNA"/>
</dbReference>
<feature type="compositionally biased region" description="Pro residues" evidence="8">
    <location>
        <begin position="317"/>
        <end position="328"/>
    </location>
</feature>
<dbReference type="GO" id="GO:0005507">
    <property type="term" value="F:copper ion binding"/>
    <property type="evidence" value="ECO:0007669"/>
    <property type="project" value="InterPro"/>
</dbReference>
<accession>A0A507CAQ4</accession>
<dbReference type="STRING" id="1806994.A0A507CAQ4"/>
<feature type="compositionally biased region" description="Pro residues" evidence="8">
    <location>
        <begin position="263"/>
        <end position="275"/>
    </location>
</feature>
<protein>
    <recommendedName>
        <fullName evidence="9">Copper-fist domain-containing protein</fullName>
    </recommendedName>
</protein>
<dbReference type="Gene3D" id="3.90.430.10">
    <property type="entry name" value="Copper fist DNA-binding domain"/>
    <property type="match status" value="1"/>
</dbReference>
<dbReference type="RefSeq" id="XP_031026572.1">
    <property type="nucleotide sequence ID" value="XM_031167397.1"/>
</dbReference>
<organism evidence="10 11">
    <name type="scientific">Synchytrium microbalum</name>
    <dbReference type="NCBI Taxonomy" id="1806994"/>
    <lineage>
        <taxon>Eukaryota</taxon>
        <taxon>Fungi</taxon>
        <taxon>Fungi incertae sedis</taxon>
        <taxon>Chytridiomycota</taxon>
        <taxon>Chytridiomycota incertae sedis</taxon>
        <taxon>Chytridiomycetes</taxon>
        <taxon>Synchytriales</taxon>
        <taxon>Synchytriaceae</taxon>
        <taxon>Synchytrium</taxon>
    </lineage>
</organism>
<dbReference type="GO" id="GO:0045944">
    <property type="term" value="P:positive regulation of transcription by RNA polymerase II"/>
    <property type="evidence" value="ECO:0007669"/>
    <property type="project" value="TreeGrafter"/>
</dbReference>
<comment type="caution">
    <text evidence="10">The sequence shown here is derived from an EMBL/GenBank/DDBJ whole genome shotgun (WGS) entry which is preliminary data.</text>
</comment>
<evidence type="ECO:0000256" key="2">
    <source>
        <dbReference type="ARBA" id="ARBA00022723"/>
    </source>
</evidence>
<dbReference type="GeneID" id="42002694"/>
<evidence type="ECO:0000313" key="10">
    <source>
        <dbReference type="EMBL" id="TPX36259.1"/>
    </source>
</evidence>
<comment type="subcellular location">
    <subcellularLocation>
        <location evidence="1">Nucleus</location>
    </subcellularLocation>
</comment>
<keyword evidence="4" id="KW-0186">Copper</keyword>
<evidence type="ECO:0000313" key="11">
    <source>
        <dbReference type="Proteomes" id="UP000319731"/>
    </source>
</evidence>
<keyword evidence="3" id="KW-0862">Zinc</keyword>
<feature type="region of interest" description="Disordered" evidence="8">
    <location>
        <begin position="249"/>
        <end position="275"/>
    </location>
</feature>
<dbReference type="InterPro" id="IPR051763">
    <property type="entry name" value="Copper_Homeo_Regul"/>
</dbReference>
<feature type="domain" description="Copper-fist" evidence="9">
    <location>
        <begin position="2"/>
        <end position="41"/>
    </location>
</feature>
<dbReference type="GO" id="GO:0006878">
    <property type="term" value="P:intracellular copper ion homeostasis"/>
    <property type="evidence" value="ECO:0007669"/>
    <property type="project" value="TreeGrafter"/>
</dbReference>
<evidence type="ECO:0000256" key="1">
    <source>
        <dbReference type="ARBA" id="ARBA00004123"/>
    </source>
</evidence>
<dbReference type="OrthoDB" id="5600085at2759"/>
<dbReference type="Proteomes" id="UP000319731">
    <property type="component" value="Unassembled WGS sequence"/>
</dbReference>
<dbReference type="PANTHER" id="PTHR28088:SF5">
    <property type="entry name" value="TRANSCRIPTIONAL ACTIVATOR HAA1-RELATED"/>
    <property type="match status" value="1"/>
</dbReference>